<dbReference type="FunFam" id="1.20.920.20:FF:000002">
    <property type="entry name" value="Cytoplasmic dynein 1 heavy chain"/>
    <property type="match status" value="1"/>
</dbReference>
<dbReference type="FunFam" id="1.10.8.720:FF:000003">
    <property type="entry name" value="Cytoplasmic dynein heavy chain 2"/>
    <property type="match status" value="1"/>
</dbReference>
<dbReference type="InterPro" id="IPR041658">
    <property type="entry name" value="AAA_lid_11"/>
</dbReference>
<dbReference type="Pfam" id="PF12774">
    <property type="entry name" value="AAA_6"/>
    <property type="match status" value="1"/>
</dbReference>
<dbReference type="InterPro" id="IPR043157">
    <property type="entry name" value="Dynein_AAA1S"/>
</dbReference>
<keyword evidence="8" id="KW-0677">Repeat</keyword>
<dbReference type="Gene3D" id="1.10.8.720">
    <property type="entry name" value="Region D6 of dynein motor"/>
    <property type="match status" value="1"/>
</dbReference>
<dbReference type="Gene3D" id="1.20.140.100">
    <property type="entry name" value="Dynein heavy chain, N-terminal domain 2"/>
    <property type="match status" value="1"/>
</dbReference>
<dbReference type="Gene3D" id="1.10.287.2620">
    <property type="match status" value="1"/>
</dbReference>
<keyword evidence="14" id="KW-0505">Motor protein</keyword>
<comment type="caution">
    <text evidence="20">The sequence shown here is derived from an EMBL/GenBank/DDBJ whole genome shotgun (WGS) entry which is preliminary data.</text>
</comment>
<accession>A0A2T9ZHS5</accession>
<keyword evidence="15" id="KW-0206">Cytoskeleton</keyword>
<dbReference type="InterPro" id="IPR003593">
    <property type="entry name" value="AAA+_ATPase"/>
</dbReference>
<dbReference type="FunFam" id="3.40.50.300:FF:000373">
    <property type="entry name" value="Cytoplasmic dynein heavy chain 2"/>
    <property type="match status" value="1"/>
</dbReference>
<dbReference type="Pfam" id="PF12777">
    <property type="entry name" value="MT"/>
    <property type="match status" value="1"/>
</dbReference>
<evidence type="ECO:0000256" key="5">
    <source>
        <dbReference type="ARBA" id="ARBA00022197"/>
    </source>
</evidence>
<dbReference type="GO" id="GO:0008104">
    <property type="term" value="P:intracellular protein localization"/>
    <property type="evidence" value="ECO:0007669"/>
    <property type="project" value="UniProtKB-ARBA"/>
</dbReference>
<dbReference type="GO" id="GO:0005524">
    <property type="term" value="F:ATP binding"/>
    <property type="evidence" value="ECO:0007669"/>
    <property type="project" value="UniProtKB-KW"/>
</dbReference>
<dbReference type="InterPro" id="IPR041228">
    <property type="entry name" value="Dynein_C"/>
</dbReference>
<keyword evidence="13" id="KW-0969">Cilium</keyword>
<dbReference type="Pfam" id="PF22597">
    <property type="entry name" value="DYN_lid"/>
    <property type="match status" value="1"/>
</dbReference>
<dbReference type="EMBL" id="MBFS01000158">
    <property type="protein sequence ID" value="PVV04131.1"/>
    <property type="molecule type" value="Genomic_DNA"/>
</dbReference>
<evidence type="ECO:0000256" key="10">
    <source>
        <dbReference type="ARBA" id="ARBA00022840"/>
    </source>
</evidence>
<dbReference type="FunFam" id="3.40.50.300:FF:000122">
    <property type="entry name" value="Cytoplasmic dynein 1 heavy chain"/>
    <property type="match status" value="1"/>
</dbReference>
<organism evidence="20 21">
    <name type="scientific">Smittium megazygosporum</name>
    <dbReference type="NCBI Taxonomy" id="133381"/>
    <lineage>
        <taxon>Eukaryota</taxon>
        <taxon>Fungi</taxon>
        <taxon>Fungi incertae sedis</taxon>
        <taxon>Zoopagomycota</taxon>
        <taxon>Kickxellomycotina</taxon>
        <taxon>Harpellomycetes</taxon>
        <taxon>Harpellales</taxon>
        <taxon>Legeriomycetaceae</taxon>
        <taxon>Smittium</taxon>
    </lineage>
</organism>
<evidence type="ECO:0000256" key="14">
    <source>
        <dbReference type="ARBA" id="ARBA00023175"/>
    </source>
</evidence>
<keyword evidence="16" id="KW-0966">Cell projection</keyword>
<evidence type="ECO:0000256" key="17">
    <source>
        <dbReference type="ARBA" id="ARBA00033439"/>
    </source>
</evidence>
<dbReference type="Gene3D" id="1.10.8.710">
    <property type="match status" value="1"/>
</dbReference>
<dbReference type="Pfam" id="PF12775">
    <property type="entry name" value="AAA_7"/>
    <property type="match status" value="1"/>
</dbReference>
<dbReference type="Pfam" id="PF17852">
    <property type="entry name" value="Dynein_AAA_lid"/>
    <property type="match status" value="1"/>
</dbReference>
<dbReference type="OrthoDB" id="447173at2759"/>
<comment type="subcellular location">
    <subcellularLocation>
        <location evidence="2">Cell projection</location>
        <location evidence="2">Cilium membrane</location>
        <topology evidence="2">Peripheral membrane protein</topology>
        <orientation evidence="2">Cytoplasmic side</orientation>
    </subcellularLocation>
    <subcellularLocation>
        <location evidence="1">Cytoplasm</location>
        <location evidence="1">Cytoskeleton</location>
    </subcellularLocation>
</comment>
<evidence type="ECO:0000256" key="6">
    <source>
        <dbReference type="ARBA" id="ARBA00022490"/>
    </source>
</evidence>
<dbReference type="PANTHER" id="PTHR46532:SF4">
    <property type="entry name" value="AAA+ ATPASE DOMAIN-CONTAINING PROTEIN"/>
    <property type="match status" value="1"/>
</dbReference>
<dbReference type="InterPro" id="IPR024317">
    <property type="entry name" value="Dynein_heavy_chain_D4_dom"/>
</dbReference>
<dbReference type="Proteomes" id="UP000245609">
    <property type="component" value="Unassembled WGS sequence"/>
</dbReference>
<dbReference type="FunFam" id="1.20.140.100:FF:000002">
    <property type="entry name" value="Cytoplasmic dynein heavy chain 1"/>
    <property type="match status" value="1"/>
</dbReference>
<dbReference type="SUPFAM" id="SSF52540">
    <property type="entry name" value="P-loop containing nucleoside triphosphate hydrolases"/>
    <property type="match status" value="4"/>
</dbReference>
<dbReference type="InterPro" id="IPR004273">
    <property type="entry name" value="Dynein_heavy_D6_P-loop"/>
</dbReference>
<dbReference type="GO" id="GO:0005858">
    <property type="term" value="C:axonemal dynein complex"/>
    <property type="evidence" value="ECO:0007669"/>
    <property type="project" value="TreeGrafter"/>
</dbReference>
<keyword evidence="21" id="KW-1185">Reference proteome</keyword>
<dbReference type="InterPro" id="IPR042219">
    <property type="entry name" value="AAA_lid_11_sf"/>
</dbReference>
<dbReference type="FunFam" id="3.20.180.20:FF:000002">
    <property type="entry name" value="Cytoplasmic dynein heavy chain 1"/>
    <property type="match status" value="1"/>
</dbReference>
<evidence type="ECO:0000256" key="4">
    <source>
        <dbReference type="ARBA" id="ARBA00011655"/>
    </source>
</evidence>
<dbReference type="InterPro" id="IPR042222">
    <property type="entry name" value="Dynein_2_N"/>
</dbReference>
<dbReference type="Gene3D" id="3.40.50.300">
    <property type="entry name" value="P-loop containing nucleotide triphosphate hydrolases"/>
    <property type="match status" value="7"/>
</dbReference>
<dbReference type="GO" id="GO:0007018">
    <property type="term" value="P:microtubule-based movement"/>
    <property type="evidence" value="ECO:0007669"/>
    <property type="project" value="InterPro"/>
</dbReference>
<dbReference type="Pfam" id="PF18199">
    <property type="entry name" value="Dynein_C"/>
    <property type="match status" value="1"/>
</dbReference>
<dbReference type="InterPro" id="IPR042228">
    <property type="entry name" value="Dynein_linker_3"/>
</dbReference>
<comment type="subunit">
    <text evidence="4">Consists of at least two heavy chains and a number of intermediate and light chains.</text>
</comment>
<protein>
    <recommendedName>
        <fullName evidence="5">Dynein heavy chain, cytoplasmic</fullName>
    </recommendedName>
    <alternativeName>
        <fullName evidence="17">Dynein heavy chain, cytosolic</fullName>
    </alternativeName>
</protein>
<dbReference type="Pfam" id="PF18198">
    <property type="entry name" value="AAA_lid_11"/>
    <property type="match status" value="1"/>
</dbReference>
<dbReference type="STRING" id="133381.A0A2T9ZHS5"/>
<feature type="domain" description="AAA+ ATPase" evidence="19">
    <location>
        <begin position="2015"/>
        <end position="2159"/>
    </location>
</feature>
<dbReference type="Gene3D" id="1.20.58.1120">
    <property type="match status" value="1"/>
</dbReference>
<dbReference type="InterPro" id="IPR035699">
    <property type="entry name" value="AAA_6"/>
</dbReference>
<dbReference type="GO" id="GO:0005874">
    <property type="term" value="C:microtubule"/>
    <property type="evidence" value="ECO:0007669"/>
    <property type="project" value="UniProtKB-KW"/>
</dbReference>
<dbReference type="PANTHER" id="PTHR46532">
    <property type="entry name" value="MALE FERTILITY FACTOR KL5"/>
    <property type="match status" value="1"/>
</dbReference>
<evidence type="ECO:0000256" key="3">
    <source>
        <dbReference type="ARBA" id="ARBA00008887"/>
    </source>
</evidence>
<evidence type="ECO:0000259" key="19">
    <source>
        <dbReference type="SMART" id="SM00382"/>
    </source>
</evidence>
<dbReference type="InterPro" id="IPR026983">
    <property type="entry name" value="DHC"/>
</dbReference>
<feature type="coiled-coil region" evidence="18">
    <location>
        <begin position="3290"/>
        <end position="3348"/>
    </location>
</feature>
<dbReference type="Pfam" id="PF08393">
    <property type="entry name" value="DHC_N2"/>
    <property type="match status" value="1"/>
</dbReference>
<dbReference type="Gene3D" id="6.10.140.1060">
    <property type="match status" value="1"/>
</dbReference>
<keyword evidence="11" id="KW-0243">Dynein</keyword>
<keyword evidence="9" id="KW-0547">Nucleotide-binding</keyword>
<evidence type="ECO:0000313" key="21">
    <source>
        <dbReference type="Proteomes" id="UP000245609"/>
    </source>
</evidence>
<dbReference type="FunFam" id="1.20.58.1120:FF:000013">
    <property type="entry name" value="Dynein heavy chain-like protein"/>
    <property type="match status" value="1"/>
</dbReference>
<keyword evidence="7" id="KW-0493">Microtubule</keyword>
<dbReference type="Pfam" id="PF03028">
    <property type="entry name" value="Dynein_heavy"/>
    <property type="match status" value="1"/>
</dbReference>
<dbReference type="Gene3D" id="1.10.472.130">
    <property type="match status" value="1"/>
</dbReference>
<evidence type="ECO:0000256" key="2">
    <source>
        <dbReference type="ARBA" id="ARBA00004522"/>
    </source>
</evidence>
<dbReference type="FunFam" id="1.10.287.2620:FF:000001">
    <property type="entry name" value="Cytoplasmic dynein heavy chain 1"/>
    <property type="match status" value="1"/>
</dbReference>
<dbReference type="Pfam" id="PF12781">
    <property type="entry name" value="AAA_9"/>
    <property type="match status" value="1"/>
</dbReference>
<reference evidence="20 21" key="1">
    <citation type="journal article" date="2018" name="MBio">
        <title>Comparative Genomics Reveals the Core Gene Toolbox for the Fungus-Insect Symbiosis.</title>
        <authorList>
            <person name="Wang Y."/>
            <person name="Stata M."/>
            <person name="Wang W."/>
            <person name="Stajich J.E."/>
            <person name="White M.M."/>
            <person name="Moncalvo J.M."/>
        </authorList>
    </citation>
    <scope>NUCLEOTIDE SEQUENCE [LARGE SCALE GENOMIC DNA]</scope>
    <source>
        <strain evidence="20 21">SC-DP-2</strain>
    </source>
</reference>
<dbReference type="GO" id="GO:0060170">
    <property type="term" value="C:ciliary membrane"/>
    <property type="evidence" value="ECO:0007669"/>
    <property type="project" value="UniProtKB-SubCell"/>
</dbReference>
<dbReference type="InterPro" id="IPR054354">
    <property type="entry name" value="DYNC2H1-like_lid"/>
</dbReference>
<evidence type="ECO:0000256" key="12">
    <source>
        <dbReference type="ARBA" id="ARBA00023054"/>
    </source>
</evidence>
<gene>
    <name evidence="20" type="ORF">BB560_001376</name>
</gene>
<evidence type="ECO:0000256" key="1">
    <source>
        <dbReference type="ARBA" id="ARBA00004245"/>
    </source>
</evidence>
<dbReference type="SMART" id="SM00382">
    <property type="entry name" value="AAA"/>
    <property type="match status" value="4"/>
</dbReference>
<name>A0A2T9ZHS5_9FUNG</name>
<evidence type="ECO:0000256" key="16">
    <source>
        <dbReference type="ARBA" id="ARBA00023273"/>
    </source>
</evidence>
<dbReference type="Pfam" id="PF08385">
    <property type="entry name" value="DHC_N1"/>
    <property type="match status" value="1"/>
</dbReference>
<comment type="similarity">
    <text evidence="3">Belongs to the dynein heavy chain family.</text>
</comment>
<dbReference type="CDD" id="cd00009">
    <property type="entry name" value="AAA"/>
    <property type="match status" value="2"/>
</dbReference>
<evidence type="ECO:0000256" key="9">
    <source>
        <dbReference type="ARBA" id="ARBA00022741"/>
    </source>
</evidence>
<dbReference type="GO" id="GO:0051959">
    <property type="term" value="F:dynein light intermediate chain binding"/>
    <property type="evidence" value="ECO:0007669"/>
    <property type="project" value="InterPro"/>
</dbReference>
<evidence type="ECO:0000256" key="15">
    <source>
        <dbReference type="ARBA" id="ARBA00023212"/>
    </source>
</evidence>
<feature type="domain" description="AAA+ ATPase" evidence="19">
    <location>
        <begin position="3039"/>
        <end position="3173"/>
    </location>
</feature>
<dbReference type="InterPro" id="IPR035706">
    <property type="entry name" value="AAA_9"/>
</dbReference>
<keyword evidence="12 18" id="KW-0175">Coiled coil</keyword>
<dbReference type="Pfam" id="PF12780">
    <property type="entry name" value="AAA_8"/>
    <property type="match status" value="1"/>
</dbReference>
<dbReference type="InterPro" id="IPR013602">
    <property type="entry name" value="Dynein_heavy_linker"/>
</dbReference>
<dbReference type="InterPro" id="IPR027417">
    <property type="entry name" value="P-loop_NTPase"/>
</dbReference>
<proteinExistence type="inferred from homology"/>
<dbReference type="InterPro" id="IPR013594">
    <property type="entry name" value="Dynein_heavy_tail"/>
</dbReference>
<sequence length="4877" mass="552340">MMKSDFNEDPSLLENVVPPVPLKDSQPSFDTNILKEYILKLTPALLGGDGTDDNILSIFVLPDATEKCKQYATDSQSSVLYVVKERESIQLSEELLEKPVQGVTYSVQLDLSWSQILMGAIAIIKSVPLLDPHIPLAQQIQVINLPGPAIKKSLESQDKTAKEIENFDSEIPNNYDSQSSPSQSFELESQTPYEALHSIIHYGLAPYFNSFIEARQKDQKLTSEFSSISHKRDLKDSDSGLPLAKKRMAEFELALLQLQQHTEIPEPNFVINSVVTKEIELARVEGRSPTINSIDPSLFSDSIFLNRIQADVNSWIKEIQKITRLSIDPSTKTTSQEINFWVNMERSLEKIEAFLNSDQVSLTLDILKSAKRFHATVSFMADTGLKETMDLVSKYNVLMRDLPINVLLSATDIVKVSESIDMIFSHINKKLRITPYPVKRALSLVEMISVDFKNQLLKILGGRKLMYIDINLFNDLLNGAELAFSTWDENLKDFVNMARDVTRKRNDKFIPIKVVSTHSSLQERLTAISKFRRQHEQFNQTIHKVIKLDNAKNVGSSGAFLAVTMRFGDSDPLEAIKDAYDLIKYVDVLDVSRDGDSEWEQAQAMYNERIARIENSIISYLHDCLGLCSNGSEMFRVFARFNALFFRPKIRGAVQEYQTQLISSVKDDIRRLHEKFTKRFVKSSAYRMSQLRDIPPASSAIIWTREIENKLDHYMKKVEAVLGTGWELYAEGQKLKADSESFRQKLDTRHLYDAWYYKISRSNLSVTGRVFYITRQRASSQNLQLSVQFDAQLITLFKEVRGLLWLGFQVPHTLVNVARDGKRVYPFAVSLSESIRVYRQTLETLKKNASIIALATGYRDEIQKLIESGFSLKWDIFVNTLDFSSISSPVGREQRHLTFVRSLSIVASKFQEKVEHIVGANNAINQLVNELISCDYNEVAFSNIIKGIQENIDRISLSNATNLAQWVKDLDERIEAILSVRAEQSLKIWVNEFLRDSSKNGDSDSVYKTGMAKSKNSSNFAGSSDENSSSLSGQNRFVTIKLQIHELRLINQQMYLEPPLEAARTSWIKQLHDYLSIVCLLPRPSASSYAGNSTDSKGNLFEKEANYLEGAGEVDAFFDINLASAGNSKIRPPKDHTYRNILSKLPNDILLNTYSIIESKIQSASEYVDTWLQYQALWDLNIEKISEFLGDDLEKWQLILLEIKKSRKTIDNINSSKSIGANLIINFDQVQNKVNSKYDFWQSEILNRFGSKLEVATQENYNSINKARKNLEKYSSDTANTSQAVSFITFMEELKQTHPVWKNFVESISKKGQKLLERHRFQFPADWVSYERLLSEWSAFNEILKKKVKIIEEQISGLRFKISSEDKAINNKIQQLQEDWDNSKPSEGKIDPKMALDTLAQFEASMVSLTEEADKVGQAKVALGLPHSSQDLLKPYLEELVDLKTVWLSLSSIWSSVDELKDMPWVSVVPRKLRSILEGLQSNSKNMPDKVRQYAAFAYMVNYLQGLSKQITIISDLKSDAMRDRHWRKLFKELKILPKSQSELTLGYIWSFDLTKNESIIKDVIMTAQGEMGLEEFLKQVKETWTTYALDLVSYQGRCRLIKGWDDLFNKCSEHLSALGSMKLSPYYKVFEEEAMSWEDKLTRVHLLFDVWIDVQRQWVYLEGIFNNSAEIKHLLPVETSRFQNINTEFLAVMKRVYKSPYALDVLNLPNIQKSLERLLDLLSKIQKALGEYLEKERTSFPRFYFVGDEDLLEIIGNSKDIIRIQKHVGKMFSGIGSFELDTDGTTIIGMISPQGEHVKLNRAIPTSKYSKINEWLLGVENEMKLTLSENLLDAVKSSDYILAAEETLTGSELDKWVDDTPAQLVILACQIKWTKLVEDALVSNSPGSELQSVLGRINVSLNSLADRVLNDLPFISRKKVSNLITELVHQRDTTRELIERDVQDNQNFAWIKQMRFYLSDDDSLDNMSKMSIQIANATFGYGFEYLGVLDRLVQTPLTDNCFLTLTQALNSRLGGSPFGPAGTGKTETVKALGAQLGRIVLVFCCDESFDFQALGRIFTGLCLLGAYGCFDEFNRLEERILSAVSQQIQSIQLGLKKIGKLTPSTKTNKITVELVGRTIELHSETGIFITMNPNYAGRSNLPDNLKKLFRSICMTKPDDQLIAEVMLYSQGFRSAELMSKKIVPLFKLCSEQLSAQPHYDFGLRALKSVLVSAGNIKRDRVLYPGAKAELNSSDELGILVQSIHENILPKLVASDISLLETLLEGLFPGIVSQQSSNPSLLSAIEEVCKEQHLVISKQWIQKIIQLYHIQKTSHGIMIVGPSGSGKSSAWKVLLDALEKTNISDGFNLKQPEKVESMYYIIDPKAVSKDDLYGTLDLTTREWTDGLFTQILRKIVDNDRGESLKRHWIVFDGDVDPEWVENLNSVLDDNKLLTLPNGERLSLPQNVRIIFEVETLKFATPATVSRCGMVWFSDNTIDFSMLVSYNLSRLESLSMNEFEEILDNFGGSPISDSSALSIQKYATSIFKDYFQPGNLVENALKYAKQLDHIMVFTDTRALNTLFSLLNNSVRKVIEFTSENMELDGQSELIRTYLEGKLLLSIMWSFSGDVSLEKRIEFSKFLSSSTAIDVPLSGSSDMVSNLLDFDIELTSSRCSWVPWSSRVPVVEIETHRIPNPDVVIPTTDTLRHENVLYSWLAEHKSLVLCGPPGSGKTMTLFAALRKLPNLEVLGLNFSAATTSDLLVKTLEQYCEYRKTPSGTILSPGILGKWIVVFCDEINLPATDKYGTQQVITFMRQLIEHGGFWRPSDQQWITLERIQFVGACNPPTDPGRIPLSLRFLRHLPVVMVDYPGEQSLKQIYGSFSRALLKLQPNLRTYADPLTSAMVEVYSDSQKRFTPDIQAHYIYSPRELTRWVRGIYESIRNLDELSVEGLLRIWAHEALRLFQDRLVNSSEKKWTDELIDSVSMTHFPTIDHSKALQRPILFSNWLSKNYVSVERETLRDHVKARLKVFYEEELDVPLVLFDDVLDHALRIDRIMRQPQGHALLVGISGSGKTTLTRFAAWMNGLSVFQVKAHNKYSSSDFDDDLKSVLRRAEIPGLFEGDEYASLLTACREGASRNGLLLDSPEELYKWFSQQVSYNLHVVFTMNPPEEGLSSRSATSPALFNRCVLDWFGDWNDQALHQVGSEFTAPLDIDDQNYVAPATLSLIYGSTPENLTYRLAIANAFVAVHKSIKDINVLLKNNTGKTNFVTPRHYLDFIQHYIRLFNEKKADLEEQQRHLNMGLDKLHSTVNQVKQLRVNLAETKTQLEQKTVEANEKLKRMIEDQNSAEKSREQSVQIQAELEQKNIEINRRREIVLNDLEKAEPAVLEAKQAVSGITRSMLTEVRSMANPPLPVKLAIESACTLLGHKQTDWRTLQGIIRRDDFIVSIMNFDTAHKMNHALCEKMKQSYLNRPDYNFETINRASRACGPLVKWVMAQVNYSSILERVDPLRNEVKSLEEAASTTKIRASEIEQEILRLESSIVKYKDEYAILIADIQQLKTEMERVSFKVERSVKLIESLSSEKTRWEHISSTFAEQMSTVAGDVLLAAAYLAYAGYFDQEYREQLLSSWIQHLEHSEIKFKENINISEYLVPTETRLKWQRFGLHSDDLEIENGFMLESYNRFPLIIDPSGNSLTFLQNALESKTSGRKLTVTSFLDNAFLKHLESALRFGNTIVVQDAEHIDPILNPVLNRELRRTGGRVLIRLGSQDIDFSPAFSLYLFTRDSSASFSPDLSSRVTFVNFTATSVSLQSQCLNEVLINERPDVEKRRTDLIRTQGQLKLKLHSLEKDLLSALSSVEGNILDNDSVIETLERLKSESSTVSLKVSESESLMQEIEHITTTYSPMARACSSIYFILERISILNPYYQFSLEFLQKVFTRTIKNNKNLAGVSGEKSRLEILVRDVFIETFNSISSGILHKDQLCVLLAFSVVKLQSMYDIEYFYANTASLGSDNINSIPINNYEKNSGSNDRVDTLLRIMADMEFLTSGSIFNIRGSPDSARVSSEFIKKLSAVCDSGLKTNDQSLVASVGNYLTCLPWFGHILTSENDNQNVETLAKILSCDEPENAIPAHLLSSKGEKVSVVGISLRELILIHLLRPDRVVPASVKFVSCLFDHTSTNNSLLDSIPDQQNPKPATLELSGLETNSDLSRFLTSYHTSSSPVALCSVTGYDSSFQVEALASKLNKQIVSVAMGSVEGFSEADKAIEAGLRTGKWVLIKNVHLAPLWLEQLEKRLSGLKTSLSDFVLFVTMEMTPKVPKSFLRRSRVLLYEPTPGLRANILQLLNSAFSTEYEKPLPLERSRIQFLLSWLHATLNERLRHVPLGWTKSYEFSDADFACALLTVDSWLELASNGRRNISPDRIPWDAIKFLLSNYVYGGQLDNEFDKAVLNSFVNHLFQEKSFSLEFNLILDAGSPDVYSSSSDDKVTAPEAISENEFLSWTLDLPDKGDPVWLGLPPNANIELLEHFGKSTLSNLCKLHALTSNKETFSESSKVDIVENISGSDDMEIEDSGSEQLPFSALLKPFCEVWLSKILDIELLEIAPSQNAPHSSPLYLELEREYNTGVNLLSIVSNDIKDLHNVCLGKLKLTNHLRQLVEMLISASVPSHWLQVYSIQAGTTVTEWLTDFILRLDQLKNKFYPLLSNHQGAPLLLTKLDQSIWFGGLFYIEAFITATRQETAKHLKCSLEDLELKLDFSTGSTPSDSRQNQSQIGVVLIGLKLQGASPSESLNNESSEGTERINTIILNSGSIEQVDECVLFWVRKSHTESHRQASGSQDQLSFKSIRSRTMVSSLVRIPLYLNSDRKLKLFEVGVASNSESSEGVSLYLQRGVAILAS</sequence>
<dbReference type="Gene3D" id="1.20.920.30">
    <property type="match status" value="1"/>
</dbReference>
<evidence type="ECO:0000256" key="7">
    <source>
        <dbReference type="ARBA" id="ARBA00022701"/>
    </source>
</evidence>
<evidence type="ECO:0000313" key="20">
    <source>
        <dbReference type="EMBL" id="PVV04131.1"/>
    </source>
</evidence>
<dbReference type="GO" id="GO:0008569">
    <property type="term" value="F:minus-end-directed microtubule motor activity"/>
    <property type="evidence" value="ECO:0007669"/>
    <property type="project" value="InterPro"/>
</dbReference>
<dbReference type="Gene3D" id="3.20.180.20">
    <property type="entry name" value="Dynein heavy chain, N-terminal domain 2"/>
    <property type="match status" value="1"/>
</dbReference>
<feature type="domain" description="AAA+ ATPase" evidence="19">
    <location>
        <begin position="2697"/>
        <end position="2847"/>
    </location>
</feature>
<dbReference type="FunFam" id="3.40.50.300:FF:000071">
    <property type="entry name" value="Cytoplasmic dynein heavy chain 1"/>
    <property type="match status" value="1"/>
</dbReference>
<dbReference type="Gene3D" id="1.20.1270.280">
    <property type="match status" value="1"/>
</dbReference>
<evidence type="ECO:0000256" key="13">
    <source>
        <dbReference type="ARBA" id="ARBA00023069"/>
    </source>
</evidence>
<evidence type="ECO:0000256" key="18">
    <source>
        <dbReference type="SAM" id="Coils"/>
    </source>
</evidence>
<dbReference type="Gene3D" id="1.20.920.20">
    <property type="match status" value="1"/>
</dbReference>
<dbReference type="Gene3D" id="1.10.8.1220">
    <property type="match status" value="1"/>
</dbReference>
<dbReference type="GO" id="GO:0060271">
    <property type="term" value="P:cilium assembly"/>
    <property type="evidence" value="ECO:0007669"/>
    <property type="project" value="UniProtKB-ARBA"/>
</dbReference>
<evidence type="ECO:0000256" key="11">
    <source>
        <dbReference type="ARBA" id="ARBA00023017"/>
    </source>
</evidence>
<evidence type="ECO:0000256" key="8">
    <source>
        <dbReference type="ARBA" id="ARBA00022737"/>
    </source>
</evidence>
<feature type="coiled-coil region" evidence="18">
    <location>
        <begin position="3495"/>
        <end position="3543"/>
    </location>
</feature>
<keyword evidence="10" id="KW-0067">ATP-binding</keyword>
<dbReference type="InterPro" id="IPR043160">
    <property type="entry name" value="Dynein_C_barrel"/>
</dbReference>
<keyword evidence="6" id="KW-0963">Cytoplasm</keyword>
<dbReference type="Gene3D" id="3.10.490.20">
    <property type="match status" value="1"/>
</dbReference>
<dbReference type="InterPro" id="IPR024743">
    <property type="entry name" value="Dynein_HC_stalk"/>
</dbReference>
<dbReference type="GO" id="GO:0045505">
    <property type="term" value="F:dynein intermediate chain binding"/>
    <property type="evidence" value="ECO:0007669"/>
    <property type="project" value="InterPro"/>
</dbReference>
<dbReference type="FunFam" id="3.40.50.300:FF:000517">
    <property type="entry name" value="Cytoplasmic dynein heavy chain 1"/>
    <property type="match status" value="1"/>
</dbReference>
<dbReference type="FunFam" id="1.10.8.710:FF:000001">
    <property type="entry name" value="Dynein axonemal heavy chain 2"/>
    <property type="match status" value="1"/>
</dbReference>
<feature type="domain" description="AAA+ ATPase" evidence="19">
    <location>
        <begin position="2313"/>
        <end position="2652"/>
    </location>
</feature>
<dbReference type="FunFam" id="1.20.920.30:FF:000001">
    <property type="entry name" value="Cytoplasmic dynein heavy chain 1"/>
    <property type="match status" value="1"/>
</dbReference>
<dbReference type="InterPro" id="IPR041466">
    <property type="entry name" value="Dynein_AAA5_ext"/>
</dbReference>